<dbReference type="AlphaFoldDB" id="A0A510JBL1"/>
<keyword evidence="1" id="KW-1133">Transmembrane helix</keyword>
<dbReference type="STRING" id="714315.GCA_000516535_00493"/>
<keyword evidence="1" id="KW-0812">Transmembrane</keyword>
<feature type="transmembrane region" description="Helical" evidence="1">
    <location>
        <begin position="57"/>
        <end position="76"/>
    </location>
</feature>
<name>A0A510JBL1_9FUSO</name>
<evidence type="ECO:0008006" key="4">
    <source>
        <dbReference type="Google" id="ProtNLM"/>
    </source>
</evidence>
<organism evidence="2 3">
    <name type="scientific">Pseudoleptotrichia goodfellowii</name>
    <dbReference type="NCBI Taxonomy" id="157692"/>
    <lineage>
        <taxon>Bacteria</taxon>
        <taxon>Fusobacteriati</taxon>
        <taxon>Fusobacteriota</taxon>
        <taxon>Fusobacteriia</taxon>
        <taxon>Fusobacteriales</taxon>
        <taxon>Leptotrichiaceae</taxon>
        <taxon>Pseudoleptotrichia</taxon>
    </lineage>
</organism>
<keyword evidence="1" id="KW-0472">Membrane</keyword>
<dbReference type="EMBL" id="AP019822">
    <property type="protein sequence ID" value="BBM35565.1"/>
    <property type="molecule type" value="Genomic_DNA"/>
</dbReference>
<dbReference type="InterPro" id="IPR010374">
    <property type="entry name" value="DUF969"/>
</dbReference>
<dbReference type="KEGG" id="lgo:JCM16774_0490"/>
<protein>
    <recommendedName>
        <fullName evidence="4">Permease</fullName>
    </recommendedName>
</protein>
<evidence type="ECO:0000313" key="2">
    <source>
        <dbReference type="EMBL" id="BBM35565.1"/>
    </source>
</evidence>
<gene>
    <name evidence="2" type="ORF">JCM16774_0490</name>
</gene>
<feature type="transmembrane region" description="Helical" evidence="1">
    <location>
        <begin position="192"/>
        <end position="214"/>
    </location>
</feature>
<sequence>MNLWILIGIVIIVVGFSLKLDVLAVVITAGVATGLAAKIDFFKILEIMGKAFVENRLMSIFLISFPVIAILERYGLKERSAELIGNLKNATAGKILGFYMIIRSVASALSIRIGGHIQFIRPLILPMSEAAAEASKGGKLSEDETERLKSLSGAVENYGNFFAQNIFVGASGLLLIQSTMGENGYNVSLKNLAFYSIPIGIIAIIFTIIQVSLYDKKLKKDSQGGNK</sequence>
<dbReference type="Pfam" id="PF06149">
    <property type="entry name" value="DUF969"/>
    <property type="match status" value="1"/>
</dbReference>
<dbReference type="Proteomes" id="UP000321606">
    <property type="component" value="Chromosome"/>
</dbReference>
<accession>A0A510JBL1</accession>
<dbReference type="RefSeq" id="WP_026737104.1">
    <property type="nucleotide sequence ID" value="NZ_AP019822.1"/>
</dbReference>
<evidence type="ECO:0000313" key="3">
    <source>
        <dbReference type="Proteomes" id="UP000321606"/>
    </source>
</evidence>
<feature type="transmembrane region" description="Helical" evidence="1">
    <location>
        <begin position="6"/>
        <end position="36"/>
    </location>
</feature>
<evidence type="ECO:0000256" key="1">
    <source>
        <dbReference type="SAM" id="Phobius"/>
    </source>
</evidence>
<feature type="transmembrane region" description="Helical" evidence="1">
    <location>
        <begin position="158"/>
        <end position="180"/>
    </location>
</feature>
<proteinExistence type="predicted"/>
<dbReference type="OrthoDB" id="80065at2"/>
<reference evidence="2 3" key="1">
    <citation type="submission" date="2019-07" db="EMBL/GenBank/DDBJ databases">
        <title>Complete Genome Sequence of Leptotrichia goodfellowii Strain JCM 16774.</title>
        <authorList>
            <person name="Watanabe S."/>
            <person name="Cui L."/>
        </authorList>
    </citation>
    <scope>NUCLEOTIDE SEQUENCE [LARGE SCALE GENOMIC DNA]</scope>
    <source>
        <strain evidence="2 3">JCM16774</strain>
    </source>
</reference>